<gene>
    <name evidence="6" type="ORF">PL336_10515</name>
</gene>
<name>A0AAX3LMJ0_9RHOB</name>
<dbReference type="InterPro" id="IPR011010">
    <property type="entry name" value="DNA_brk_join_enz"/>
</dbReference>
<sequence>MKPAKPRVTKPRLNWKWNARRETWDPYHRVVWRDGEKQKSREIKLDWGGDFKKLDELYWKAQGGKLDQQARPQNYTWRECIEAWRSDLTHGAGKVAASTAKSYRAPMDRIMEKNGSMDMRKTERKMVKAALTQMQDTPRKASRFGQTISLLWNYALRELDWPLGRNPAAGFGKHKPSKQYKPWPKWMVAALSDAPERVRVAASLIIGTGQRPGAAIAMRWDQFQGEWMTVVDDKADEELEVYCPQSLQAALEAFERNGEHVLSKNLREPLGYNSVEKTLRAWRGSLGRRASPYVLHGLRKLAIVELAEAGTSDAEIQAVTGQSAEMVAYYRKDASRKKLSRTPQERRG</sequence>
<evidence type="ECO:0000256" key="3">
    <source>
        <dbReference type="ARBA" id="ARBA00023125"/>
    </source>
</evidence>
<keyword evidence="4" id="KW-0233">DNA recombination</keyword>
<proteinExistence type="inferred from homology"/>
<dbReference type="InterPro" id="IPR050808">
    <property type="entry name" value="Phage_Integrase"/>
</dbReference>
<dbReference type="PANTHER" id="PTHR30629">
    <property type="entry name" value="PROPHAGE INTEGRASE"/>
    <property type="match status" value="1"/>
</dbReference>
<dbReference type="SUPFAM" id="SSF56349">
    <property type="entry name" value="DNA breaking-rejoining enzymes"/>
    <property type="match status" value="1"/>
</dbReference>
<dbReference type="InterPro" id="IPR002104">
    <property type="entry name" value="Integrase_catalytic"/>
</dbReference>
<dbReference type="InterPro" id="IPR010998">
    <property type="entry name" value="Integrase_recombinase_N"/>
</dbReference>
<dbReference type="InterPro" id="IPR013762">
    <property type="entry name" value="Integrase-like_cat_sf"/>
</dbReference>
<dbReference type="PROSITE" id="PS51898">
    <property type="entry name" value="TYR_RECOMBINASE"/>
    <property type="match status" value="1"/>
</dbReference>
<keyword evidence="2" id="KW-0229">DNA integration</keyword>
<dbReference type="PANTHER" id="PTHR30629:SF2">
    <property type="entry name" value="PROPHAGE INTEGRASE INTS-RELATED"/>
    <property type="match status" value="1"/>
</dbReference>
<evidence type="ECO:0000256" key="2">
    <source>
        <dbReference type="ARBA" id="ARBA00022908"/>
    </source>
</evidence>
<evidence type="ECO:0000259" key="5">
    <source>
        <dbReference type="PROSITE" id="PS51898"/>
    </source>
</evidence>
<evidence type="ECO:0000256" key="1">
    <source>
        <dbReference type="ARBA" id="ARBA00008857"/>
    </source>
</evidence>
<evidence type="ECO:0000313" key="6">
    <source>
        <dbReference type="EMBL" id="WCE69235.1"/>
    </source>
</evidence>
<dbReference type="EMBL" id="CP116423">
    <property type="protein sequence ID" value="WCE69235.1"/>
    <property type="molecule type" value="Genomic_DNA"/>
</dbReference>
<reference evidence="6" key="1">
    <citation type="submission" date="2023-01" db="EMBL/GenBank/DDBJ databases">
        <title>Comparative genomic analysis of cold water coral derived Sulfitobacter faviae: insights into their metabolism and habitat adaptation.</title>
        <authorList>
            <person name="Guo Y."/>
            <person name="Lin S."/>
            <person name="Huang Z."/>
            <person name="Tang K."/>
            <person name="Wang X."/>
        </authorList>
    </citation>
    <scope>NUCLEOTIDE SEQUENCE</scope>
    <source>
        <strain evidence="6">SCSIO W_1865</strain>
    </source>
</reference>
<dbReference type="GO" id="GO:0015074">
    <property type="term" value="P:DNA integration"/>
    <property type="evidence" value="ECO:0007669"/>
    <property type="project" value="UniProtKB-KW"/>
</dbReference>
<comment type="similarity">
    <text evidence="1">Belongs to the 'phage' integrase family.</text>
</comment>
<dbReference type="Gene3D" id="1.10.443.10">
    <property type="entry name" value="Intergrase catalytic core"/>
    <property type="match status" value="1"/>
</dbReference>
<dbReference type="GO" id="GO:0003677">
    <property type="term" value="F:DNA binding"/>
    <property type="evidence" value="ECO:0007669"/>
    <property type="project" value="UniProtKB-KW"/>
</dbReference>
<keyword evidence="3" id="KW-0238">DNA-binding</keyword>
<dbReference type="Gene3D" id="1.10.150.130">
    <property type="match status" value="1"/>
</dbReference>
<organism evidence="6 7">
    <name type="scientific">Sulfitobacter faviae</name>
    <dbReference type="NCBI Taxonomy" id="1775881"/>
    <lineage>
        <taxon>Bacteria</taxon>
        <taxon>Pseudomonadati</taxon>
        <taxon>Pseudomonadota</taxon>
        <taxon>Alphaproteobacteria</taxon>
        <taxon>Rhodobacterales</taxon>
        <taxon>Roseobacteraceae</taxon>
        <taxon>Sulfitobacter</taxon>
    </lineage>
</organism>
<feature type="domain" description="Tyr recombinase" evidence="5">
    <location>
        <begin position="178"/>
        <end position="344"/>
    </location>
</feature>
<evidence type="ECO:0000313" key="7">
    <source>
        <dbReference type="Proteomes" id="UP001210770"/>
    </source>
</evidence>
<dbReference type="GO" id="GO:0006310">
    <property type="term" value="P:DNA recombination"/>
    <property type="evidence" value="ECO:0007669"/>
    <property type="project" value="UniProtKB-KW"/>
</dbReference>
<dbReference type="AlphaFoldDB" id="A0AAX3LMJ0"/>
<evidence type="ECO:0000256" key="4">
    <source>
        <dbReference type="ARBA" id="ARBA00023172"/>
    </source>
</evidence>
<protein>
    <submittedName>
        <fullName evidence="6">Tyrosine-type recombinase/integrase</fullName>
    </submittedName>
</protein>
<accession>A0AAX3LMJ0</accession>
<dbReference type="Proteomes" id="UP001210770">
    <property type="component" value="Chromosome"/>
</dbReference>
<dbReference type="RefSeq" id="WP_271687547.1">
    <property type="nucleotide sequence ID" value="NZ_CP116423.1"/>
</dbReference>
<dbReference type="Pfam" id="PF00589">
    <property type="entry name" value="Phage_integrase"/>
    <property type="match status" value="1"/>
</dbReference>